<organism evidence="1 2">
    <name type="scientific">Roseivivax sediminis</name>
    <dbReference type="NCBI Taxonomy" id="936889"/>
    <lineage>
        <taxon>Bacteria</taxon>
        <taxon>Pseudomonadati</taxon>
        <taxon>Pseudomonadota</taxon>
        <taxon>Alphaproteobacteria</taxon>
        <taxon>Rhodobacterales</taxon>
        <taxon>Roseobacteraceae</taxon>
        <taxon>Roseivivax</taxon>
    </lineage>
</organism>
<accession>A0A1I2CW52</accession>
<name>A0A1I2CW52_9RHOB</name>
<dbReference type="InterPro" id="IPR023373">
    <property type="entry name" value="YmcC_sf"/>
</dbReference>
<dbReference type="Pfam" id="PF11102">
    <property type="entry name" value="YjbF"/>
    <property type="match status" value="1"/>
</dbReference>
<dbReference type="Gene3D" id="2.40.360.10">
    <property type="entry name" value="YmcC-like"/>
    <property type="match status" value="1"/>
</dbReference>
<dbReference type="RefSeq" id="WP_149757944.1">
    <property type="nucleotide sequence ID" value="NZ_FOMS01000014.1"/>
</dbReference>
<dbReference type="AlphaFoldDB" id="A0A1I2CW52"/>
<dbReference type="SUPFAM" id="SSF159270">
    <property type="entry name" value="YmcC-like"/>
    <property type="match status" value="1"/>
</dbReference>
<gene>
    <name evidence="1" type="ORF">SAMN04515678_114111</name>
</gene>
<protein>
    <submittedName>
        <fullName evidence="1">Group 4 capsule polysaccharide lipoprotein gfcB, YjbF</fullName>
    </submittedName>
</protein>
<keyword evidence="1" id="KW-0449">Lipoprotein</keyword>
<dbReference type="EMBL" id="FOMS01000014">
    <property type="protein sequence ID" value="SFE72541.1"/>
    <property type="molecule type" value="Genomic_DNA"/>
</dbReference>
<reference evidence="1 2" key="1">
    <citation type="submission" date="2016-10" db="EMBL/GenBank/DDBJ databases">
        <authorList>
            <person name="Varghese N."/>
            <person name="Submissions S."/>
        </authorList>
    </citation>
    <scope>NUCLEOTIDE SEQUENCE [LARGE SCALE GENOMIC DNA]</scope>
    <source>
        <strain evidence="2">YIM D21,KCTC 23444,ACCC 10710</strain>
    </source>
</reference>
<keyword evidence="2" id="KW-1185">Reference proteome</keyword>
<dbReference type="Proteomes" id="UP000325289">
    <property type="component" value="Unassembled WGS sequence"/>
</dbReference>
<evidence type="ECO:0000313" key="2">
    <source>
        <dbReference type="Proteomes" id="UP000325289"/>
    </source>
</evidence>
<dbReference type="PROSITE" id="PS51257">
    <property type="entry name" value="PROKAR_LIPOPROTEIN"/>
    <property type="match status" value="1"/>
</dbReference>
<proteinExistence type="predicted"/>
<dbReference type="OrthoDB" id="6237231at2"/>
<sequence length="202" mass="21702">MKRRYALAFALSAVLAGCSSTGEPQRFARDTARHLLPFLPIRSDPRYAALVRADAPTRAATEEATERTITLRRASTLPDGAVLWLAPDGAGFTFRGGLLVATRGLGDDLMSTDVSDLAALMSAGEDGLAERFQSRLDGEGQTVLESYVCTVTVSGMRVSEDCTGMTEDFVNTYRIVPESGAVLSSRQHPRAGSGAWRFGDPR</sequence>
<evidence type="ECO:0000313" key="1">
    <source>
        <dbReference type="EMBL" id="SFE72541.1"/>
    </source>
</evidence>
<dbReference type="InterPro" id="IPR021308">
    <property type="entry name" value="GfcB"/>
</dbReference>